<dbReference type="STRING" id="51511.ENSCSAVP00000003688"/>
<dbReference type="HOGENOM" id="CLU_036001_2_1_1"/>
<dbReference type="PANTHER" id="PTHR21314:SF0">
    <property type="entry name" value="QUEUOSINE 5'-PHOSPHATE N-GLYCOSYLASE_HYDROLASE"/>
    <property type="match status" value="1"/>
</dbReference>
<comment type="catalytic activity">
    <reaction evidence="5 6">
        <text>queuosine 5'-phosphate + H2O = queuine + D-ribose 5-phosphate</text>
        <dbReference type="Rhea" id="RHEA:75387"/>
        <dbReference type="ChEBI" id="CHEBI:15377"/>
        <dbReference type="ChEBI" id="CHEBI:17433"/>
        <dbReference type="ChEBI" id="CHEBI:78346"/>
        <dbReference type="ChEBI" id="CHEBI:194371"/>
    </reaction>
    <physiologicalReaction direction="left-to-right" evidence="5 6">
        <dbReference type="Rhea" id="RHEA:75388"/>
    </physiologicalReaction>
</comment>
<evidence type="ECO:0000256" key="5">
    <source>
        <dbReference type="ARBA" id="ARBA00048204"/>
    </source>
</evidence>
<dbReference type="Ensembl" id="ENSCSAVT00000003744.1">
    <property type="protein sequence ID" value="ENSCSAVP00000003688.1"/>
    <property type="gene ID" value="ENSCSAVG00000002191.1"/>
</dbReference>
<dbReference type="GO" id="GO:0016787">
    <property type="term" value="F:hydrolase activity"/>
    <property type="evidence" value="ECO:0007669"/>
    <property type="project" value="UniProtKB-KW"/>
</dbReference>
<protein>
    <recommendedName>
        <fullName evidence="3 6">Queuosine 5'-phosphate N-glycosylase/hydrolase</fullName>
        <ecNumber evidence="6">3.2.2.-</ecNumber>
    </recommendedName>
    <alternativeName>
        <fullName evidence="4 6">Queuosine-nucleotide N-glycosylase/hydrolase</fullName>
    </alternativeName>
</protein>
<comment type="function">
    <text evidence="6">Catalyzes the hydrolysis of queuosine 5'-phosphate, releasing the nucleobase queuine (q). Is required for salvage of queuine from exogenous queuosine (Q) that is imported and then converted to queuosine 5'-phosphate intracellularly.</text>
</comment>
<reference evidence="8" key="1">
    <citation type="submission" date="2003-08" db="EMBL/GenBank/DDBJ databases">
        <authorList>
            <person name="Birren B."/>
            <person name="Nusbaum C."/>
            <person name="Abebe A."/>
            <person name="Abouelleil A."/>
            <person name="Adekoya E."/>
            <person name="Ait-zahra M."/>
            <person name="Allen N."/>
            <person name="Allen T."/>
            <person name="An P."/>
            <person name="Anderson M."/>
            <person name="Anderson S."/>
            <person name="Arachchi H."/>
            <person name="Armbruster J."/>
            <person name="Bachantsang P."/>
            <person name="Baldwin J."/>
            <person name="Barry A."/>
            <person name="Bayul T."/>
            <person name="Blitshsteyn B."/>
            <person name="Bloom T."/>
            <person name="Blye J."/>
            <person name="Boguslavskiy L."/>
            <person name="Borowsky M."/>
            <person name="Boukhgalter B."/>
            <person name="Brunache A."/>
            <person name="Butler J."/>
            <person name="Calixte N."/>
            <person name="Calvo S."/>
            <person name="Camarata J."/>
            <person name="Campo K."/>
            <person name="Chang J."/>
            <person name="Cheshatsang Y."/>
            <person name="Citroen M."/>
            <person name="Collymore A."/>
            <person name="Considine T."/>
            <person name="Cook A."/>
            <person name="Cooke P."/>
            <person name="Corum B."/>
            <person name="Cuomo C."/>
            <person name="David R."/>
            <person name="Dawoe T."/>
            <person name="Degray S."/>
            <person name="Dodge S."/>
            <person name="Dooley K."/>
            <person name="Dorje P."/>
            <person name="Dorjee K."/>
            <person name="Dorris L."/>
            <person name="Duffey N."/>
            <person name="Dupes A."/>
            <person name="Elkins T."/>
            <person name="Engels R."/>
            <person name="Erickson J."/>
            <person name="Farina A."/>
            <person name="Faro S."/>
            <person name="Ferreira P."/>
            <person name="Fischer H."/>
            <person name="Fitzgerald M."/>
            <person name="Foley K."/>
            <person name="Gage D."/>
            <person name="Galagan J."/>
            <person name="Gearin G."/>
            <person name="Gnerre S."/>
            <person name="Gnirke A."/>
            <person name="Goyette A."/>
            <person name="Graham J."/>
            <person name="Grandbois E."/>
            <person name="Gyaltsen K."/>
            <person name="Hafez N."/>
            <person name="Hagopian D."/>
            <person name="Hagos B."/>
            <person name="Hall J."/>
            <person name="Hatcher B."/>
            <person name="Heller A."/>
            <person name="Higgins H."/>
            <person name="Honan T."/>
            <person name="Horn A."/>
            <person name="Houde N."/>
            <person name="Hughes L."/>
            <person name="Hulme W."/>
            <person name="Husby E."/>
            <person name="Iliev I."/>
            <person name="Jaffe D."/>
            <person name="Jones C."/>
            <person name="Kamal M."/>
            <person name="Kamat A."/>
            <person name="Kamvysselis M."/>
            <person name="Karlsson E."/>
            <person name="Kells C."/>
            <person name="Kieu A."/>
            <person name="Kisner P."/>
            <person name="Kodira C."/>
            <person name="Kulbokas E."/>
            <person name="Labutti K."/>
            <person name="Lama D."/>
            <person name="Landers T."/>
            <person name="Leger J."/>
            <person name="Levine S."/>
            <person name="Lewis D."/>
            <person name="Lewis T."/>
            <person name="Lindblad-toh K."/>
            <person name="Liu X."/>
            <person name="Lokyitsang T."/>
            <person name="Lokyitsang Y."/>
            <person name="Lucien O."/>
            <person name="Lui A."/>
            <person name="Ma L.J."/>
            <person name="Mabbitt R."/>
            <person name="Macdonald J."/>
            <person name="Maclean C."/>
            <person name="Major J."/>
            <person name="Manning J."/>
            <person name="Marabella R."/>
            <person name="Maru K."/>
            <person name="Matthews C."/>
            <person name="Mauceli E."/>
            <person name="Mccarthy M."/>
            <person name="Mcdonough S."/>
            <person name="Mcghee T."/>
            <person name="Meldrim J."/>
            <person name="Meneus L."/>
            <person name="Mesirov J."/>
            <person name="Mihalev A."/>
            <person name="Mihova T."/>
            <person name="Mikkelsen T."/>
            <person name="Mlenga V."/>
            <person name="Moru K."/>
            <person name="Mozes J."/>
            <person name="Mulrain L."/>
            <person name="Munson G."/>
            <person name="Naylor J."/>
            <person name="Newes C."/>
            <person name="Nguyen C."/>
            <person name="Nguyen N."/>
            <person name="Nguyen T."/>
            <person name="Nicol R."/>
            <person name="Nielsen C."/>
            <person name="Nizzari M."/>
            <person name="Norbu C."/>
            <person name="Norbu N."/>
            <person name="O'donnell P."/>
            <person name="Okoawo O."/>
            <person name="O'leary S."/>
            <person name="Omotosho B."/>
            <person name="O'neill K."/>
            <person name="Osman S."/>
            <person name="Parker S."/>
            <person name="Perrin D."/>
            <person name="Phunkhang P."/>
            <person name="Piqani B."/>
            <person name="Purcell S."/>
            <person name="Rachupka T."/>
            <person name="Ramasamy U."/>
            <person name="Rameau R."/>
            <person name="Ray V."/>
            <person name="Raymond C."/>
            <person name="Retta R."/>
            <person name="Richardson S."/>
            <person name="Rise C."/>
            <person name="Rodriguez J."/>
            <person name="Rogers J."/>
            <person name="Rogov P."/>
            <person name="Rutman M."/>
            <person name="Schupbach R."/>
            <person name="Seaman C."/>
            <person name="Settipalli S."/>
            <person name="Sharpe T."/>
            <person name="Sheridan J."/>
            <person name="Sherpa N."/>
            <person name="Shi J."/>
            <person name="Smirnov S."/>
            <person name="Smith C."/>
            <person name="Sougnez C."/>
            <person name="Spencer B."/>
            <person name="Stalker J."/>
            <person name="Stange-thomann N."/>
            <person name="Stavropoulos S."/>
            <person name="Stetson K."/>
            <person name="Stone C."/>
            <person name="Stone S."/>
            <person name="Stubbs M."/>
            <person name="Talamas J."/>
            <person name="Tchuinga P."/>
            <person name="Tenzing P."/>
            <person name="Tesfaye S."/>
            <person name="Theodore J."/>
            <person name="Thoulutsang Y."/>
            <person name="Topham K."/>
            <person name="Towey S."/>
            <person name="Tsamla T."/>
            <person name="Tsomo N."/>
            <person name="Vallee D."/>
            <person name="Vassiliev H."/>
            <person name="Venkataraman V."/>
            <person name="Vinson J."/>
            <person name="Vo A."/>
            <person name="Wade C."/>
            <person name="Wang S."/>
            <person name="Wangchuk T."/>
            <person name="Wangdi T."/>
            <person name="Whittaker C."/>
            <person name="Wilkinson J."/>
            <person name="Wu Y."/>
            <person name="Wyman D."/>
            <person name="Yadav S."/>
            <person name="Yang S."/>
            <person name="Yang X."/>
            <person name="Yeager S."/>
            <person name="Yee E."/>
            <person name="Young G."/>
            <person name="Zainoun J."/>
            <person name="Zembeck L."/>
            <person name="Zimmer A."/>
            <person name="Zody M."/>
            <person name="Lander E."/>
        </authorList>
    </citation>
    <scope>NUCLEOTIDE SEQUENCE [LARGE SCALE GENOMIC DNA]</scope>
</reference>
<sequence length="350" mass="40049">MVHGPCSNTPDPLWPSEAGKYIAERSKDVTVNDQAVKTAAEDAAKEFISESRTLQAFKDLPLHPNFADDAAIDFIFAVDTLNFCFWSDDPEETYKVKYKDTFYSGYWSIVAALKRAEDEGKPVFSAIFMSSVDLDEFKHIVRSDTIVEIPLLKERLKAYNEAGRVLLEKYDGSFSNCIRRCNKDAVQLVNILAADFSSYRDESVFDGRPIALYKRAQIAVADIWLCFEGRGLGEFSNIDKLTMFADYRVPQTLEYFGILQYSKELKEKLQNRETLQSGCRLESEIRGCSIEAVEKLKSETRKILLSNPETTKYAKIVNSITIDNHLWDFAASHRSKMAHLEFHRVRTIFY</sequence>
<dbReference type="eggNOG" id="KOG2524">
    <property type="taxonomic scope" value="Eukaryota"/>
</dbReference>
<comment type="similarity">
    <text evidence="2 6">Belongs to the QNG1 protein family.</text>
</comment>
<proteinExistence type="inferred from homology"/>
<reference evidence="7" key="2">
    <citation type="submission" date="2025-08" db="UniProtKB">
        <authorList>
            <consortium name="Ensembl"/>
        </authorList>
    </citation>
    <scope>IDENTIFICATION</scope>
</reference>
<dbReference type="GO" id="GO:0006400">
    <property type="term" value="P:tRNA modification"/>
    <property type="evidence" value="ECO:0007669"/>
    <property type="project" value="TreeGrafter"/>
</dbReference>
<evidence type="ECO:0000256" key="1">
    <source>
        <dbReference type="ARBA" id="ARBA00022801"/>
    </source>
</evidence>
<evidence type="ECO:0000313" key="7">
    <source>
        <dbReference type="Ensembl" id="ENSCSAVP00000003688.1"/>
    </source>
</evidence>
<name>H2YEE0_CIOSA</name>
<dbReference type="OMA" id="FSFWSEE"/>
<dbReference type="FunCoup" id="H2YEE0">
    <property type="interactions" value="374"/>
</dbReference>
<accession>H2YEE0</accession>
<organism evidence="7 8">
    <name type="scientific">Ciona savignyi</name>
    <name type="common">Pacific transparent sea squirt</name>
    <dbReference type="NCBI Taxonomy" id="51511"/>
    <lineage>
        <taxon>Eukaryota</taxon>
        <taxon>Metazoa</taxon>
        <taxon>Chordata</taxon>
        <taxon>Tunicata</taxon>
        <taxon>Ascidiacea</taxon>
        <taxon>Phlebobranchia</taxon>
        <taxon>Cionidae</taxon>
        <taxon>Ciona</taxon>
    </lineage>
</organism>
<dbReference type="InParanoid" id="H2YEE0"/>
<dbReference type="AlphaFoldDB" id="H2YEE0"/>
<evidence type="ECO:0000313" key="8">
    <source>
        <dbReference type="Proteomes" id="UP000007875"/>
    </source>
</evidence>
<evidence type="ECO:0000256" key="3">
    <source>
        <dbReference type="ARBA" id="ARBA00035306"/>
    </source>
</evidence>
<dbReference type="GeneTree" id="ENSGT00390000002374"/>
<dbReference type="Proteomes" id="UP000007875">
    <property type="component" value="Unassembled WGS sequence"/>
</dbReference>
<evidence type="ECO:0000256" key="6">
    <source>
        <dbReference type="RuleBase" id="RU365002"/>
    </source>
</evidence>
<reference evidence="7" key="3">
    <citation type="submission" date="2025-09" db="UniProtKB">
        <authorList>
            <consortium name="Ensembl"/>
        </authorList>
    </citation>
    <scope>IDENTIFICATION</scope>
</reference>
<dbReference type="PANTHER" id="PTHR21314">
    <property type="entry name" value="QUEUOSINE 5'-PHOSPHATE N-GLYCOSYLASE_HYDROLASE-RELATED"/>
    <property type="match status" value="1"/>
</dbReference>
<keyword evidence="1 6" id="KW-0378">Hydrolase</keyword>
<dbReference type="Pfam" id="PF10343">
    <property type="entry name" value="Q_salvage"/>
    <property type="match status" value="1"/>
</dbReference>
<evidence type="ECO:0000256" key="4">
    <source>
        <dbReference type="ARBA" id="ARBA00035393"/>
    </source>
</evidence>
<dbReference type="EC" id="3.2.2.-" evidence="6"/>
<evidence type="ECO:0000256" key="2">
    <source>
        <dbReference type="ARBA" id="ARBA00035119"/>
    </source>
</evidence>
<keyword evidence="8" id="KW-1185">Reference proteome</keyword>
<dbReference type="InterPro" id="IPR019438">
    <property type="entry name" value="Q_salvage"/>
</dbReference>